<dbReference type="InterPro" id="IPR036396">
    <property type="entry name" value="Cyt_P450_sf"/>
</dbReference>
<dbReference type="InterPro" id="IPR001128">
    <property type="entry name" value="Cyt_P450"/>
</dbReference>
<evidence type="ECO:0000256" key="5">
    <source>
        <dbReference type="ARBA" id="ARBA00023004"/>
    </source>
</evidence>
<dbReference type="Proteomes" id="UP001501747">
    <property type="component" value="Unassembled WGS sequence"/>
</dbReference>
<evidence type="ECO:0000256" key="2">
    <source>
        <dbReference type="ARBA" id="ARBA00022617"/>
    </source>
</evidence>
<keyword evidence="6" id="KW-0503">Monooxygenase</keyword>
<keyword evidence="5" id="KW-0408">Iron</keyword>
<reference evidence="8" key="1">
    <citation type="journal article" date="2019" name="Int. J. Syst. Evol. Microbiol.">
        <title>The Global Catalogue of Microorganisms (GCM) 10K type strain sequencing project: providing services to taxonomists for standard genome sequencing and annotation.</title>
        <authorList>
            <consortium name="The Broad Institute Genomics Platform"/>
            <consortium name="The Broad Institute Genome Sequencing Center for Infectious Disease"/>
            <person name="Wu L."/>
            <person name="Ma J."/>
        </authorList>
    </citation>
    <scope>NUCLEOTIDE SEQUENCE [LARGE SCALE GENOMIC DNA]</scope>
    <source>
        <strain evidence="8">JCM 17342</strain>
    </source>
</reference>
<dbReference type="InterPro" id="IPR050196">
    <property type="entry name" value="Cytochrome_P450_Monoox"/>
</dbReference>
<accession>A0ABP7SGF5</accession>
<keyword evidence="8" id="KW-1185">Reference proteome</keyword>
<dbReference type="RefSeq" id="WP_344876444.1">
    <property type="nucleotide sequence ID" value="NZ_BAABAL010000013.1"/>
</dbReference>
<dbReference type="Pfam" id="PF00067">
    <property type="entry name" value="p450"/>
    <property type="match status" value="1"/>
</dbReference>
<name>A0ABP7SGF5_9PSEU</name>
<dbReference type="Gene3D" id="1.10.630.10">
    <property type="entry name" value="Cytochrome P450"/>
    <property type="match status" value="1"/>
</dbReference>
<keyword evidence="3" id="KW-0479">Metal-binding</keyword>
<sequence length="433" mass="47495">MTSSMVRYSFGRAPGAVPGLGQVLSLARGPLTFLASSRAHGDVVELRIGPKRAFLVCHRDVAWEVLRDPQVFDKGGFFYDKARQVFGDGLPTCVWADHQRQRSLVQPGFHRSRLPAYIDVVREEIDALTASWRPGQLVEPKPLLDSLFARVTARFLFSADLGEPAVAEIQRSLPILLQGVFHRMLDPTGLWKTVPTRGNRRFTEARQRMRSAIDEVIGSYRASGADHGDVVSTLLAADLADAELHDQILALLTGGTETTASVVAWSLYLLGTHPEAEARVHAEVDRLPGERLDYLRRVVTEALRLYPPGWILTRTTSTDTSLGGHPVRAGSTIVLSPYVLHRDPAVFAEPDRFDPDRWLPDRSTGEHRKAFLPFGAAARKCVADVLSVTEAVAALAAITANWRLRPAPGSRPRVVTGTALSPGGLSMITARRT</sequence>
<dbReference type="PANTHER" id="PTHR24291">
    <property type="entry name" value="CYTOCHROME P450 FAMILY 4"/>
    <property type="match status" value="1"/>
</dbReference>
<gene>
    <name evidence="7" type="ORF">GCM10022247_37340</name>
</gene>
<keyword evidence="2" id="KW-0349">Heme</keyword>
<keyword evidence="4" id="KW-0560">Oxidoreductase</keyword>
<evidence type="ECO:0000256" key="1">
    <source>
        <dbReference type="ARBA" id="ARBA00010617"/>
    </source>
</evidence>
<dbReference type="InterPro" id="IPR002401">
    <property type="entry name" value="Cyt_P450_E_grp-I"/>
</dbReference>
<evidence type="ECO:0000256" key="6">
    <source>
        <dbReference type="ARBA" id="ARBA00023033"/>
    </source>
</evidence>
<evidence type="ECO:0000313" key="7">
    <source>
        <dbReference type="EMBL" id="GAA4011453.1"/>
    </source>
</evidence>
<protein>
    <submittedName>
        <fullName evidence="7">Cytochrome P450</fullName>
    </submittedName>
</protein>
<dbReference type="PRINTS" id="PR00463">
    <property type="entry name" value="EP450I"/>
</dbReference>
<organism evidence="7 8">
    <name type="scientific">Allokutzneria multivorans</name>
    <dbReference type="NCBI Taxonomy" id="1142134"/>
    <lineage>
        <taxon>Bacteria</taxon>
        <taxon>Bacillati</taxon>
        <taxon>Actinomycetota</taxon>
        <taxon>Actinomycetes</taxon>
        <taxon>Pseudonocardiales</taxon>
        <taxon>Pseudonocardiaceae</taxon>
        <taxon>Allokutzneria</taxon>
    </lineage>
</organism>
<comment type="similarity">
    <text evidence="1">Belongs to the cytochrome P450 family.</text>
</comment>
<proteinExistence type="inferred from homology"/>
<dbReference type="PRINTS" id="PR00385">
    <property type="entry name" value="P450"/>
</dbReference>
<evidence type="ECO:0000256" key="4">
    <source>
        <dbReference type="ARBA" id="ARBA00023002"/>
    </source>
</evidence>
<evidence type="ECO:0000313" key="8">
    <source>
        <dbReference type="Proteomes" id="UP001501747"/>
    </source>
</evidence>
<comment type="caution">
    <text evidence="7">The sequence shown here is derived from an EMBL/GenBank/DDBJ whole genome shotgun (WGS) entry which is preliminary data.</text>
</comment>
<dbReference type="SUPFAM" id="SSF48264">
    <property type="entry name" value="Cytochrome P450"/>
    <property type="match status" value="1"/>
</dbReference>
<dbReference type="EMBL" id="BAABAL010000013">
    <property type="protein sequence ID" value="GAA4011453.1"/>
    <property type="molecule type" value="Genomic_DNA"/>
</dbReference>
<evidence type="ECO:0000256" key="3">
    <source>
        <dbReference type="ARBA" id="ARBA00022723"/>
    </source>
</evidence>
<dbReference type="CDD" id="cd11049">
    <property type="entry name" value="CYP170A1-like"/>
    <property type="match status" value="1"/>
</dbReference>
<dbReference type="PANTHER" id="PTHR24291:SF50">
    <property type="entry name" value="BIFUNCTIONAL ALBAFLAVENONE MONOOXYGENASE_TERPENE SYNTHASE"/>
    <property type="match status" value="1"/>
</dbReference>